<gene>
    <name evidence="1" type="ordered locus">Afer_0747</name>
</gene>
<dbReference type="EMBL" id="CP001631">
    <property type="protein sequence ID" value="ACU53697.1"/>
    <property type="molecule type" value="Genomic_DNA"/>
</dbReference>
<dbReference type="eggNOG" id="ENOG5031DAH">
    <property type="taxonomic scope" value="Bacteria"/>
</dbReference>
<organism evidence="1 2">
    <name type="scientific">Acidimicrobium ferrooxidans (strain DSM 10331 / JCM 15462 / NBRC 103882 / ICP)</name>
    <dbReference type="NCBI Taxonomy" id="525909"/>
    <lineage>
        <taxon>Bacteria</taxon>
        <taxon>Bacillati</taxon>
        <taxon>Actinomycetota</taxon>
        <taxon>Acidimicrobiia</taxon>
        <taxon>Acidimicrobiales</taxon>
        <taxon>Acidimicrobiaceae</taxon>
        <taxon>Acidimicrobium</taxon>
    </lineage>
</organism>
<dbReference type="AlphaFoldDB" id="C7LY89"/>
<name>C7LY89_ACIFD</name>
<sequence length="472" mass="46776">MTRWSRTPTIGVLGVVVVVAATVAAGLAPARPRPAVFALPGHRSLSGATVLGALTQPAVVAGASSEAWYCVAPPLLPLAASTIALANLGARARHVELVPTASGARPIAVVPLAAGAMTSRPVGVRGFSIVEGPGGVAATVVSHESAGVQSEPCQSTASDAWTVLGFDTGAGDRAVVRIANPFQTTAVVNVDPIGPSGTTVVASTQGIVIQPGQTVNVDVAKLEPGMTDAGVVVGAKNGRVVVVGATRPNGAIAPIVLDPQATQGRSLVAPWVPVVGLRNLSVVLANPSSSVVRASVRVVGLRGTAGSTASVADGHGVSERVVVPSGATVVVPLTAEALAEPSAGVQLSVHTSGGAVSGVVDIERRGVLDGRSVISLEQVASRGWFLTCPSSAAMSALAFDEVGASAQLTIAAHTAASGARSFETNLLHAGVIGLGGVRGVAWYDVSATEPVALWPVASSTGCAVLGVVGPLD</sequence>
<reference evidence="1 2" key="1">
    <citation type="journal article" date="2009" name="Stand. Genomic Sci.">
        <title>Complete genome sequence of Acidimicrobium ferrooxidans type strain (ICP).</title>
        <authorList>
            <person name="Clum A."/>
            <person name="Nolan M."/>
            <person name="Lang E."/>
            <person name="Glavina Del Rio T."/>
            <person name="Tice H."/>
            <person name="Copeland A."/>
            <person name="Cheng J.F."/>
            <person name="Lucas S."/>
            <person name="Chen F."/>
            <person name="Bruce D."/>
            <person name="Goodwin L."/>
            <person name="Pitluck S."/>
            <person name="Ivanova N."/>
            <person name="Mavrommatis K."/>
            <person name="Mikhailova N."/>
            <person name="Pati A."/>
            <person name="Chen A."/>
            <person name="Palaniappan K."/>
            <person name="Goker M."/>
            <person name="Spring S."/>
            <person name="Land M."/>
            <person name="Hauser L."/>
            <person name="Chang Y.J."/>
            <person name="Jeffries C.C."/>
            <person name="Chain P."/>
            <person name="Bristow J."/>
            <person name="Eisen J.A."/>
            <person name="Markowitz V."/>
            <person name="Hugenholtz P."/>
            <person name="Kyrpides N.C."/>
            <person name="Klenk H.P."/>
            <person name="Lapidus A."/>
        </authorList>
    </citation>
    <scope>NUCLEOTIDE SEQUENCE [LARGE SCALE GENOMIC DNA]</scope>
    <source>
        <strain evidence="2">DSM 10331 / JCM 15462 / NBRC 103882 / ICP</strain>
    </source>
</reference>
<dbReference type="RefSeq" id="WP_015798186.1">
    <property type="nucleotide sequence ID" value="NC_013124.1"/>
</dbReference>
<dbReference type="KEGG" id="afo:Afer_0747"/>
<dbReference type="InterPro" id="IPR043777">
    <property type="entry name" value="DUF5719"/>
</dbReference>
<dbReference type="STRING" id="525909.Afer_0747"/>
<evidence type="ECO:0000313" key="2">
    <source>
        <dbReference type="Proteomes" id="UP000000771"/>
    </source>
</evidence>
<dbReference type="HOGENOM" id="CLU_578257_0_0_11"/>
<dbReference type="Proteomes" id="UP000000771">
    <property type="component" value="Chromosome"/>
</dbReference>
<keyword evidence="2" id="KW-1185">Reference proteome</keyword>
<protein>
    <recommendedName>
        <fullName evidence="3">IgGFc-binding protein N-terminal domain-containing protein</fullName>
    </recommendedName>
</protein>
<evidence type="ECO:0008006" key="3">
    <source>
        <dbReference type="Google" id="ProtNLM"/>
    </source>
</evidence>
<dbReference type="Pfam" id="PF18986">
    <property type="entry name" value="DUF5719"/>
    <property type="match status" value="1"/>
</dbReference>
<evidence type="ECO:0000313" key="1">
    <source>
        <dbReference type="EMBL" id="ACU53697.1"/>
    </source>
</evidence>
<proteinExistence type="predicted"/>
<accession>C7LY89</accession>